<keyword evidence="6 7" id="KW-0472">Membrane</keyword>
<feature type="transmembrane region" description="Helical" evidence="7">
    <location>
        <begin position="372"/>
        <end position="395"/>
    </location>
</feature>
<dbReference type="Pfam" id="PF12704">
    <property type="entry name" value="MacB_PCD"/>
    <property type="match status" value="1"/>
</dbReference>
<dbReference type="InterPro" id="IPR003838">
    <property type="entry name" value="ABC3_permease_C"/>
</dbReference>
<evidence type="ECO:0000256" key="5">
    <source>
        <dbReference type="ARBA" id="ARBA00022989"/>
    </source>
</evidence>
<keyword evidence="11" id="KW-1185">Reference proteome</keyword>
<gene>
    <name evidence="10" type="ORF">DC487_08025</name>
</gene>
<evidence type="ECO:0000256" key="6">
    <source>
        <dbReference type="ARBA" id="ARBA00023136"/>
    </source>
</evidence>
<sequence>MKLPLFFAKRYLFSKKSVNAINIISSISVVGVLVSSAALVIVLSFYNGMEQFILSQYSVFSPDLRIEPTTGKVFDAEGAIFKELRSDKAIKSYSEILEDRVLVQYGNQQFVGRIKGVEQESLQTQATEEILHFGDYKVQQDSVNFAIIGAQVQTNLQIPYKEFDNAIALYIPKKNINPQVSNLNPMDEINVRRITPTGVMKFQQGFDDLVITSLSFAKDLLSEPSHVSAIELFLQDPTEVNKIQRSIQKELGDDFVIKDRQQQNPTLYKTVSSEKWIVFFIVTIIGVIAIFNIIGSLTMLVIDKKKDIQILKSFGADASLIQRIFFFEGVLIALLGSVIGIGLGIAFCLLQIKYGFVRTGGQTLFDAYPVEVRYMDFVLIFFTVMLSSILISYAASKLSITRFGSLGLHEE</sequence>
<evidence type="ECO:0000256" key="2">
    <source>
        <dbReference type="ARBA" id="ARBA00005236"/>
    </source>
</evidence>
<dbReference type="AlphaFoldDB" id="A0A2T8HK84"/>
<feature type="transmembrane region" description="Helical" evidence="7">
    <location>
        <begin position="276"/>
        <end position="303"/>
    </location>
</feature>
<evidence type="ECO:0000259" key="8">
    <source>
        <dbReference type="Pfam" id="PF02687"/>
    </source>
</evidence>
<evidence type="ECO:0000256" key="3">
    <source>
        <dbReference type="ARBA" id="ARBA00022475"/>
    </source>
</evidence>
<comment type="similarity">
    <text evidence="2">Belongs to the ABC-4 integral membrane protein family. LolC/E subfamily.</text>
</comment>
<reference evidence="10 11" key="1">
    <citation type="submission" date="2018-04" db="EMBL/GenBank/DDBJ databases">
        <title>Sphingobacterium cortibacter sp. nov.</title>
        <authorList>
            <person name="Li Y."/>
        </authorList>
    </citation>
    <scope>NUCLEOTIDE SEQUENCE [LARGE SCALE GENOMIC DNA]</scope>
    <source>
        <strain evidence="10 11">2c-3</strain>
    </source>
</reference>
<feature type="domain" description="MacB-like periplasmic core" evidence="9">
    <location>
        <begin position="25"/>
        <end position="249"/>
    </location>
</feature>
<keyword evidence="4 7" id="KW-0812">Transmembrane</keyword>
<dbReference type="Pfam" id="PF02687">
    <property type="entry name" value="FtsX"/>
    <property type="match status" value="1"/>
</dbReference>
<dbReference type="PANTHER" id="PTHR30489:SF0">
    <property type="entry name" value="LIPOPROTEIN-RELEASING SYSTEM TRANSMEMBRANE PROTEIN LOLE"/>
    <property type="match status" value="1"/>
</dbReference>
<dbReference type="GO" id="GO:0044874">
    <property type="term" value="P:lipoprotein localization to outer membrane"/>
    <property type="evidence" value="ECO:0007669"/>
    <property type="project" value="TreeGrafter"/>
</dbReference>
<comment type="subcellular location">
    <subcellularLocation>
        <location evidence="1">Cell membrane</location>
        <topology evidence="1">Multi-pass membrane protein</topology>
    </subcellularLocation>
</comment>
<evidence type="ECO:0000313" key="10">
    <source>
        <dbReference type="EMBL" id="PVH25866.1"/>
    </source>
</evidence>
<organism evidence="10 11">
    <name type="scientific">Sphingobacterium corticibacter</name>
    <dbReference type="NCBI Taxonomy" id="2171749"/>
    <lineage>
        <taxon>Bacteria</taxon>
        <taxon>Pseudomonadati</taxon>
        <taxon>Bacteroidota</taxon>
        <taxon>Sphingobacteriia</taxon>
        <taxon>Sphingobacteriales</taxon>
        <taxon>Sphingobacteriaceae</taxon>
        <taxon>Sphingobacterium</taxon>
    </lineage>
</organism>
<evidence type="ECO:0000259" key="9">
    <source>
        <dbReference type="Pfam" id="PF12704"/>
    </source>
</evidence>
<dbReference type="GO" id="GO:0098797">
    <property type="term" value="C:plasma membrane protein complex"/>
    <property type="evidence" value="ECO:0007669"/>
    <property type="project" value="TreeGrafter"/>
</dbReference>
<comment type="caution">
    <text evidence="10">The sequence shown here is derived from an EMBL/GenBank/DDBJ whole genome shotgun (WGS) entry which is preliminary data.</text>
</comment>
<dbReference type="RefSeq" id="WP_116775438.1">
    <property type="nucleotide sequence ID" value="NZ_QDKG01000002.1"/>
</dbReference>
<dbReference type="InterPro" id="IPR051447">
    <property type="entry name" value="Lipoprotein-release_system"/>
</dbReference>
<feature type="transmembrane region" description="Helical" evidence="7">
    <location>
        <begin position="324"/>
        <end position="352"/>
    </location>
</feature>
<dbReference type="PANTHER" id="PTHR30489">
    <property type="entry name" value="LIPOPROTEIN-RELEASING SYSTEM TRANSMEMBRANE PROTEIN LOLE"/>
    <property type="match status" value="1"/>
</dbReference>
<name>A0A2T8HK84_9SPHI</name>
<evidence type="ECO:0000256" key="1">
    <source>
        <dbReference type="ARBA" id="ARBA00004651"/>
    </source>
</evidence>
<keyword evidence="5 7" id="KW-1133">Transmembrane helix</keyword>
<feature type="transmembrane region" description="Helical" evidence="7">
    <location>
        <begin position="21"/>
        <end position="46"/>
    </location>
</feature>
<accession>A0A2T8HK84</accession>
<dbReference type="Proteomes" id="UP000245627">
    <property type="component" value="Unassembled WGS sequence"/>
</dbReference>
<protein>
    <recommendedName>
        <fullName evidence="12">ABC transporter permease</fullName>
    </recommendedName>
</protein>
<dbReference type="InterPro" id="IPR025857">
    <property type="entry name" value="MacB_PCD"/>
</dbReference>
<evidence type="ECO:0000256" key="7">
    <source>
        <dbReference type="SAM" id="Phobius"/>
    </source>
</evidence>
<dbReference type="EMBL" id="QDKG01000002">
    <property type="protein sequence ID" value="PVH25866.1"/>
    <property type="molecule type" value="Genomic_DNA"/>
</dbReference>
<feature type="domain" description="ABC3 transporter permease C-terminal" evidence="8">
    <location>
        <begin position="279"/>
        <end position="398"/>
    </location>
</feature>
<dbReference type="OrthoDB" id="1522724at2"/>
<keyword evidence="3" id="KW-1003">Cell membrane</keyword>
<evidence type="ECO:0008006" key="12">
    <source>
        <dbReference type="Google" id="ProtNLM"/>
    </source>
</evidence>
<evidence type="ECO:0000256" key="4">
    <source>
        <dbReference type="ARBA" id="ARBA00022692"/>
    </source>
</evidence>
<proteinExistence type="inferred from homology"/>
<evidence type="ECO:0000313" key="11">
    <source>
        <dbReference type="Proteomes" id="UP000245627"/>
    </source>
</evidence>